<dbReference type="SUPFAM" id="SSF53448">
    <property type="entry name" value="Nucleotide-diphospho-sugar transferases"/>
    <property type="match status" value="1"/>
</dbReference>
<protein>
    <submittedName>
        <fullName evidence="1">Uncharacterized protein</fullName>
    </submittedName>
</protein>
<evidence type="ECO:0000313" key="1">
    <source>
        <dbReference type="EMBL" id="CAB4166546.1"/>
    </source>
</evidence>
<organism evidence="1">
    <name type="scientific">uncultured Caudovirales phage</name>
    <dbReference type="NCBI Taxonomy" id="2100421"/>
    <lineage>
        <taxon>Viruses</taxon>
        <taxon>Duplodnaviria</taxon>
        <taxon>Heunggongvirae</taxon>
        <taxon>Uroviricota</taxon>
        <taxon>Caudoviricetes</taxon>
        <taxon>Peduoviridae</taxon>
        <taxon>Maltschvirus</taxon>
        <taxon>Maltschvirus maltsch</taxon>
    </lineage>
</organism>
<name>A0A6J5P958_9CAUD</name>
<dbReference type="EMBL" id="LR796794">
    <property type="protein sequence ID" value="CAB4166546.1"/>
    <property type="molecule type" value="Genomic_DNA"/>
</dbReference>
<reference evidence="1" key="1">
    <citation type="submission" date="2020-04" db="EMBL/GenBank/DDBJ databases">
        <authorList>
            <person name="Chiriac C."/>
            <person name="Salcher M."/>
            <person name="Ghai R."/>
            <person name="Kavagutti S V."/>
        </authorList>
    </citation>
    <scope>NUCLEOTIDE SEQUENCE</scope>
</reference>
<dbReference type="InterPro" id="IPR029044">
    <property type="entry name" value="Nucleotide-diphossugar_trans"/>
</dbReference>
<proteinExistence type="predicted"/>
<accession>A0A6J5P958</accession>
<gene>
    <name evidence="1" type="ORF">UFOVP836_40</name>
</gene>
<sequence length="265" mass="30769">MTKHLITFGGAAYDEITEKMVRDAPRLGVDQIHVYDDKWLTEQPFFATPEFQWLFTHKGVGNPTGRRGFGWFCWKPFIIRHALDTYCADGDIVLFIDADTYPIADLTVLYDECARIGGIMAFAATAGPSPFKNREWNKRDCMIQMGMDEERYLEAPTAVARFMLFQKGAPLVDTFLAEWQYYCLDPVCQTFEPSTLAPEHEGFREHRTEQAIYTNLCHRYGLKLYREACSFGNEHQQDWELYPQLFIQKDPARQKNLAGSRYRNV</sequence>